<keyword evidence="1" id="KW-0732">Signal</keyword>
<feature type="signal peptide" evidence="1">
    <location>
        <begin position="1"/>
        <end position="22"/>
    </location>
</feature>
<dbReference type="OrthoDB" id="7277554at2"/>
<reference evidence="2 3" key="1">
    <citation type="submission" date="2019-07" db="EMBL/GenBank/DDBJ databases">
        <title>Novel species isolated from glacier.</title>
        <authorList>
            <person name="Liu Q."/>
            <person name="Xin Y.-H."/>
        </authorList>
    </citation>
    <scope>NUCLEOTIDE SEQUENCE [LARGE SCALE GENOMIC DNA]</scope>
    <source>
        <strain evidence="2 3">LB1R16</strain>
    </source>
</reference>
<dbReference type="EMBL" id="VJWA01000002">
    <property type="protein sequence ID" value="TRW14422.1"/>
    <property type="molecule type" value="Genomic_DNA"/>
</dbReference>
<name>A0A552U882_9SPHN</name>
<accession>A0A552U882</accession>
<dbReference type="Proteomes" id="UP000317894">
    <property type="component" value="Unassembled WGS sequence"/>
</dbReference>
<comment type="caution">
    <text evidence="2">The sequence shown here is derived from an EMBL/GenBank/DDBJ whole genome shotgun (WGS) entry which is preliminary data.</text>
</comment>
<evidence type="ECO:0000256" key="1">
    <source>
        <dbReference type="SAM" id="SignalP"/>
    </source>
</evidence>
<organism evidence="2 3">
    <name type="scientific">Glacieibacterium frigidum</name>
    <dbReference type="NCBI Taxonomy" id="2593303"/>
    <lineage>
        <taxon>Bacteria</taxon>
        <taxon>Pseudomonadati</taxon>
        <taxon>Pseudomonadota</taxon>
        <taxon>Alphaproteobacteria</taxon>
        <taxon>Sphingomonadales</taxon>
        <taxon>Sphingosinicellaceae</taxon>
        <taxon>Glacieibacterium</taxon>
    </lineage>
</organism>
<evidence type="ECO:0000313" key="2">
    <source>
        <dbReference type="EMBL" id="TRW14422.1"/>
    </source>
</evidence>
<sequence length="558" mass="62734">MMKLLIPTALALILVPLLPAAAAAQATTAPVVQAEAGPPRGRGSYQDLLKLWGEFLAWRDTAPADGVGDWSAATIAAQRQAMGDYLRRIEDVNVAAMPRAERVDWLAARSKMLQHQFLLDVAKPWERDPGFYVDQMLDVSFAELPASGDKLEKLRKELRAIAPLAAAARRNLRDVPGDFADLALHNLNTADGVGHGHPYRTVPPAGVIGWFDDLAARARTAQPVLLPDIAAARTAAVEFQAWLKAGRSKMTASAGVGEARFDWYLKNVKLLPYTARQLEVLGARETQRLWAAHALEEHRNRKLPRLELPSTEAEYGRRKTDSLQRIRAWIAAEEIITVPEDIGDLYINVPWIVRPGGPNFWEEIQYRDPSPDLLHATLPGHAFDGRMAKRDKRPIRGRIDDGVRAEGWGVYLEDAALRLGFLEDRPRVRELIDIFGIFRAVRIAGDIDLQLNRKSVPQVVADWRKQTPWLDANVARVDAEIYLRRPPGYGLGYTVGMIEMQKLVSDRRQQLGDKFVLRQFHDELMATGRVPMSLVRYDMTGFDDEVRTFWTRDPLPPR</sequence>
<gene>
    <name evidence="2" type="ORF">FMM06_11980</name>
</gene>
<proteinExistence type="predicted"/>
<dbReference type="AlphaFoldDB" id="A0A552U882"/>
<feature type="chain" id="PRO_5022076983" evidence="1">
    <location>
        <begin position="23"/>
        <end position="558"/>
    </location>
</feature>
<keyword evidence="3" id="KW-1185">Reference proteome</keyword>
<dbReference type="Pfam" id="PF05960">
    <property type="entry name" value="DUF885"/>
    <property type="match status" value="1"/>
</dbReference>
<evidence type="ECO:0000313" key="3">
    <source>
        <dbReference type="Proteomes" id="UP000317894"/>
    </source>
</evidence>
<dbReference type="InterPro" id="IPR010281">
    <property type="entry name" value="DUF885"/>
</dbReference>
<protein>
    <submittedName>
        <fullName evidence="2">DUF885 domain-containing protein</fullName>
    </submittedName>
</protein>